<dbReference type="OrthoDB" id="9812206at2"/>
<keyword evidence="2 9" id="KW-0808">Transferase</keyword>
<feature type="binding site" evidence="9">
    <location>
        <begin position="36"/>
        <end position="40"/>
    </location>
    <ligand>
        <name>4-amino-2-methyl-5-(diphosphooxymethyl)pyrimidine</name>
        <dbReference type="ChEBI" id="CHEBI:57841"/>
    </ligand>
</feature>
<dbReference type="AlphaFoldDB" id="H8KSI8"/>
<evidence type="ECO:0000259" key="12">
    <source>
        <dbReference type="Pfam" id="PF02581"/>
    </source>
</evidence>
<dbReference type="HOGENOM" id="CLU_018272_3_2_10"/>
<dbReference type="GO" id="GO:0009229">
    <property type="term" value="P:thiamine diphosphate biosynthetic process"/>
    <property type="evidence" value="ECO:0007669"/>
    <property type="project" value="UniProtKB-UniRule"/>
</dbReference>
<organism evidence="13 14">
    <name type="scientific">Solitalea canadensis (strain ATCC 29591 / DSM 3403 / JCM 21819 / LMG 8368 / NBRC 15130 / NCIMB 12057 / USAM 9D)</name>
    <name type="common">Flexibacter canadensis</name>
    <dbReference type="NCBI Taxonomy" id="929556"/>
    <lineage>
        <taxon>Bacteria</taxon>
        <taxon>Pseudomonadati</taxon>
        <taxon>Bacteroidota</taxon>
        <taxon>Sphingobacteriia</taxon>
        <taxon>Sphingobacteriales</taxon>
        <taxon>Sphingobacteriaceae</taxon>
        <taxon>Solitalea</taxon>
    </lineage>
</organism>
<dbReference type="CDD" id="cd00564">
    <property type="entry name" value="TMP_TenI"/>
    <property type="match status" value="1"/>
</dbReference>
<feature type="binding site" evidence="9">
    <location>
        <begin position="135"/>
        <end position="137"/>
    </location>
    <ligand>
        <name>2-[(2R,5Z)-2-carboxy-4-methylthiazol-5(2H)-ylidene]ethyl phosphate</name>
        <dbReference type="ChEBI" id="CHEBI:62899"/>
    </ligand>
</feature>
<name>H8KSI8_SOLCM</name>
<evidence type="ECO:0000256" key="3">
    <source>
        <dbReference type="ARBA" id="ARBA00022723"/>
    </source>
</evidence>
<dbReference type="eggNOG" id="COG0352">
    <property type="taxonomic scope" value="Bacteria"/>
</dbReference>
<protein>
    <recommendedName>
        <fullName evidence="9">Thiamine-phosphate synthase</fullName>
        <shortName evidence="9">TP synthase</shortName>
        <shortName evidence="9">TPS</shortName>
        <ecNumber evidence="9">2.5.1.3</ecNumber>
    </recommendedName>
    <alternativeName>
        <fullName evidence="9">Thiamine-phosphate pyrophosphorylase</fullName>
        <shortName evidence="9">TMP pyrophosphorylase</shortName>
        <shortName evidence="9">TMP-PPase</shortName>
    </alternativeName>
</protein>
<comment type="pathway">
    <text evidence="1 9 11">Cofactor biosynthesis; thiamine diphosphate biosynthesis; thiamine phosphate from 4-amino-2-methyl-5-diphosphomethylpyrimidine and 4-methyl-5-(2-phosphoethyl)-thiazole: step 1/1.</text>
</comment>
<comment type="catalytic activity">
    <reaction evidence="6 9 10">
        <text>4-methyl-5-(2-phosphooxyethyl)-thiazole + 4-amino-2-methyl-5-(diphosphooxymethyl)pyrimidine + H(+) = thiamine phosphate + diphosphate</text>
        <dbReference type="Rhea" id="RHEA:22328"/>
        <dbReference type="ChEBI" id="CHEBI:15378"/>
        <dbReference type="ChEBI" id="CHEBI:33019"/>
        <dbReference type="ChEBI" id="CHEBI:37575"/>
        <dbReference type="ChEBI" id="CHEBI:57841"/>
        <dbReference type="ChEBI" id="CHEBI:58296"/>
        <dbReference type="EC" id="2.5.1.3"/>
    </reaction>
</comment>
<feature type="binding site" evidence="9">
    <location>
        <position position="109"/>
    </location>
    <ligand>
        <name>4-amino-2-methyl-5-(diphosphooxymethyl)pyrimidine</name>
        <dbReference type="ChEBI" id="CHEBI:57841"/>
    </ligand>
</feature>
<dbReference type="GO" id="GO:0009228">
    <property type="term" value="P:thiamine biosynthetic process"/>
    <property type="evidence" value="ECO:0007669"/>
    <property type="project" value="UniProtKB-KW"/>
</dbReference>
<feature type="binding site" evidence="9">
    <location>
        <position position="171"/>
    </location>
    <ligand>
        <name>2-[(2R,5Z)-2-carboxy-4-methylthiazol-5(2H)-ylidene]ethyl phosphate</name>
        <dbReference type="ChEBI" id="CHEBI:62899"/>
    </ligand>
</feature>
<dbReference type="HAMAP" id="MF_00097">
    <property type="entry name" value="TMP_synthase"/>
    <property type="match status" value="1"/>
</dbReference>
<dbReference type="PANTHER" id="PTHR20857">
    <property type="entry name" value="THIAMINE-PHOSPHATE PYROPHOSPHORYLASE"/>
    <property type="match status" value="1"/>
</dbReference>
<evidence type="ECO:0000256" key="8">
    <source>
        <dbReference type="ARBA" id="ARBA00047883"/>
    </source>
</evidence>
<comment type="function">
    <text evidence="9">Condenses 4-methyl-5-(beta-hydroxyethyl)thiazole monophosphate (THZ-P) and 2-methyl-4-amino-5-hydroxymethyl pyrimidine pyrophosphate (HMP-PP) to form thiamine monophosphate (TMP).</text>
</comment>
<dbReference type="RefSeq" id="WP_014681762.1">
    <property type="nucleotide sequence ID" value="NC_017770.1"/>
</dbReference>
<dbReference type="PANTHER" id="PTHR20857:SF15">
    <property type="entry name" value="THIAMINE-PHOSPHATE SYNTHASE"/>
    <property type="match status" value="1"/>
</dbReference>
<dbReference type="KEGG" id="scn:Solca_3535"/>
<dbReference type="Pfam" id="PF02581">
    <property type="entry name" value="TMP-TENI"/>
    <property type="match status" value="1"/>
</dbReference>
<evidence type="ECO:0000256" key="2">
    <source>
        <dbReference type="ARBA" id="ARBA00022679"/>
    </source>
</evidence>
<sequence>MKKHIEKFHYLTLDMENFSHLQQAEMACKAGAKWIQYRTKNKRSTEAWIVEATQIANICDDWGATLIVCSNVDVVEKVDDAQGVHIEMADMSVEQAREILGDAKIIGGSAHTFEQIKAVYHSGADYVGVGPYKPTKTIMYSVDHLTLDDYRNIIERMKEEGIDLPVIAAGGIKPEHVDELMKTGIHGVAVCSAINLAENPEAVYKEIYKKLY</sequence>
<evidence type="ECO:0000313" key="13">
    <source>
        <dbReference type="EMBL" id="AFD08539.1"/>
    </source>
</evidence>
<keyword evidence="3 9" id="KW-0479">Metal-binding</keyword>
<keyword evidence="5 9" id="KW-0784">Thiamine biosynthesis</keyword>
<dbReference type="EMBL" id="CP003349">
    <property type="protein sequence ID" value="AFD08539.1"/>
    <property type="molecule type" value="Genomic_DNA"/>
</dbReference>
<evidence type="ECO:0000256" key="4">
    <source>
        <dbReference type="ARBA" id="ARBA00022842"/>
    </source>
</evidence>
<dbReference type="EC" id="2.5.1.3" evidence="9"/>
<evidence type="ECO:0000256" key="9">
    <source>
        <dbReference type="HAMAP-Rule" id="MF_00097"/>
    </source>
</evidence>
<dbReference type="Gene3D" id="3.20.20.70">
    <property type="entry name" value="Aldolase class I"/>
    <property type="match status" value="1"/>
</dbReference>
<dbReference type="Proteomes" id="UP000007590">
    <property type="component" value="Chromosome"/>
</dbReference>
<feature type="binding site" evidence="9">
    <location>
        <position position="90"/>
    </location>
    <ligand>
        <name>Mg(2+)</name>
        <dbReference type="ChEBI" id="CHEBI:18420"/>
    </ligand>
</feature>
<comment type="cofactor">
    <cofactor evidence="9">
        <name>Mg(2+)</name>
        <dbReference type="ChEBI" id="CHEBI:18420"/>
    </cofactor>
    <text evidence="9">Binds 1 Mg(2+) ion per subunit.</text>
</comment>
<dbReference type="InterPro" id="IPR036206">
    <property type="entry name" value="ThiamineP_synth_sf"/>
</dbReference>
<evidence type="ECO:0000313" key="14">
    <source>
        <dbReference type="Proteomes" id="UP000007590"/>
    </source>
</evidence>
<evidence type="ECO:0000256" key="11">
    <source>
        <dbReference type="RuleBase" id="RU004253"/>
    </source>
</evidence>
<dbReference type="GO" id="GO:0000287">
    <property type="term" value="F:magnesium ion binding"/>
    <property type="evidence" value="ECO:0007669"/>
    <property type="project" value="UniProtKB-UniRule"/>
</dbReference>
<dbReference type="SUPFAM" id="SSF51391">
    <property type="entry name" value="Thiamin phosphate synthase"/>
    <property type="match status" value="1"/>
</dbReference>
<dbReference type="NCBIfam" id="TIGR00693">
    <property type="entry name" value="thiE"/>
    <property type="match status" value="1"/>
</dbReference>
<reference evidence="13" key="1">
    <citation type="submission" date="2012-02" db="EMBL/GenBank/DDBJ databases">
        <title>The complete genome of Solitalea canadensis DSM 3403.</title>
        <authorList>
            <consortium name="US DOE Joint Genome Institute (JGI-PGF)"/>
            <person name="Lucas S."/>
            <person name="Copeland A."/>
            <person name="Lapidus A."/>
            <person name="Glavina del Rio T."/>
            <person name="Dalin E."/>
            <person name="Tice H."/>
            <person name="Bruce D."/>
            <person name="Goodwin L."/>
            <person name="Pitluck S."/>
            <person name="Peters L."/>
            <person name="Ovchinnikova G."/>
            <person name="Lu M."/>
            <person name="Kyrpides N."/>
            <person name="Mavromatis K."/>
            <person name="Ivanova N."/>
            <person name="Brettin T."/>
            <person name="Detter J.C."/>
            <person name="Han C."/>
            <person name="Larimer F."/>
            <person name="Land M."/>
            <person name="Hauser L."/>
            <person name="Markowitz V."/>
            <person name="Cheng J.-F."/>
            <person name="Hugenholtz P."/>
            <person name="Woyke T."/>
            <person name="Wu D."/>
            <person name="Spring S."/>
            <person name="Schroeder M."/>
            <person name="Kopitz M."/>
            <person name="Brambilla E."/>
            <person name="Klenk H.-P."/>
            <person name="Eisen J.A."/>
        </authorList>
    </citation>
    <scope>NUCLEOTIDE SEQUENCE</scope>
    <source>
        <strain evidence="13">DSM 3403</strain>
    </source>
</reference>
<comment type="similarity">
    <text evidence="9 10">Belongs to the thiamine-phosphate synthase family.</text>
</comment>
<evidence type="ECO:0000256" key="5">
    <source>
        <dbReference type="ARBA" id="ARBA00022977"/>
    </source>
</evidence>
<evidence type="ECO:0000256" key="10">
    <source>
        <dbReference type="RuleBase" id="RU003826"/>
    </source>
</evidence>
<evidence type="ECO:0000256" key="6">
    <source>
        <dbReference type="ARBA" id="ARBA00047334"/>
    </source>
</evidence>
<dbReference type="InterPro" id="IPR034291">
    <property type="entry name" value="TMP_synthase"/>
</dbReference>
<comment type="catalytic activity">
    <reaction evidence="7 9 10">
        <text>2-(2-carboxy-4-methylthiazol-5-yl)ethyl phosphate + 4-amino-2-methyl-5-(diphosphooxymethyl)pyrimidine + 2 H(+) = thiamine phosphate + CO2 + diphosphate</text>
        <dbReference type="Rhea" id="RHEA:47848"/>
        <dbReference type="ChEBI" id="CHEBI:15378"/>
        <dbReference type="ChEBI" id="CHEBI:16526"/>
        <dbReference type="ChEBI" id="CHEBI:33019"/>
        <dbReference type="ChEBI" id="CHEBI:37575"/>
        <dbReference type="ChEBI" id="CHEBI:57841"/>
        <dbReference type="ChEBI" id="CHEBI:62890"/>
        <dbReference type="EC" id="2.5.1.3"/>
    </reaction>
</comment>
<gene>
    <name evidence="9" type="primary">thiE</name>
    <name evidence="13" type="ordered locus">Solca_3535</name>
</gene>
<feature type="domain" description="Thiamine phosphate synthase/TenI" evidence="12">
    <location>
        <begin position="18"/>
        <end position="194"/>
    </location>
</feature>
<dbReference type="GO" id="GO:0005737">
    <property type="term" value="C:cytoplasm"/>
    <property type="evidence" value="ECO:0007669"/>
    <property type="project" value="TreeGrafter"/>
</dbReference>
<dbReference type="InterPro" id="IPR013785">
    <property type="entry name" value="Aldolase_TIM"/>
</dbReference>
<dbReference type="UniPathway" id="UPA00060">
    <property type="reaction ID" value="UER00141"/>
</dbReference>
<proteinExistence type="inferred from homology"/>
<evidence type="ECO:0000256" key="7">
    <source>
        <dbReference type="ARBA" id="ARBA00047851"/>
    </source>
</evidence>
<comment type="catalytic activity">
    <reaction evidence="8 9 10">
        <text>2-[(2R,5Z)-2-carboxy-4-methylthiazol-5(2H)-ylidene]ethyl phosphate + 4-amino-2-methyl-5-(diphosphooxymethyl)pyrimidine + 2 H(+) = thiamine phosphate + CO2 + diphosphate</text>
        <dbReference type="Rhea" id="RHEA:47844"/>
        <dbReference type="ChEBI" id="CHEBI:15378"/>
        <dbReference type="ChEBI" id="CHEBI:16526"/>
        <dbReference type="ChEBI" id="CHEBI:33019"/>
        <dbReference type="ChEBI" id="CHEBI:37575"/>
        <dbReference type="ChEBI" id="CHEBI:57841"/>
        <dbReference type="ChEBI" id="CHEBI:62899"/>
        <dbReference type="EC" id="2.5.1.3"/>
    </reaction>
</comment>
<comment type="caution">
    <text evidence="9">Lacks conserved residue(s) required for the propagation of feature annotation.</text>
</comment>
<keyword evidence="4 9" id="KW-0460">Magnesium</keyword>
<accession>H8KSI8</accession>
<dbReference type="InterPro" id="IPR022998">
    <property type="entry name" value="ThiamineP_synth_TenI"/>
</dbReference>
<dbReference type="GO" id="GO:0004789">
    <property type="term" value="F:thiamine-phosphate diphosphorylase activity"/>
    <property type="evidence" value="ECO:0007669"/>
    <property type="project" value="UniProtKB-UniRule"/>
</dbReference>
<evidence type="ECO:0000256" key="1">
    <source>
        <dbReference type="ARBA" id="ARBA00005165"/>
    </source>
</evidence>
<dbReference type="STRING" id="929556.Solca_3535"/>
<keyword evidence="14" id="KW-1185">Reference proteome</keyword>